<dbReference type="InterPro" id="IPR011527">
    <property type="entry name" value="ABC1_TM_dom"/>
</dbReference>
<feature type="domain" description="ABC transporter" evidence="10">
    <location>
        <begin position="364"/>
        <end position="601"/>
    </location>
</feature>
<keyword evidence="4 9" id="KW-0812">Transmembrane</keyword>
<evidence type="ECO:0000256" key="5">
    <source>
        <dbReference type="ARBA" id="ARBA00022741"/>
    </source>
</evidence>
<dbReference type="GO" id="GO:0005886">
    <property type="term" value="C:plasma membrane"/>
    <property type="evidence" value="ECO:0007669"/>
    <property type="project" value="UniProtKB-SubCell"/>
</dbReference>
<dbReference type="GO" id="GO:0015421">
    <property type="term" value="F:ABC-type oligopeptide transporter activity"/>
    <property type="evidence" value="ECO:0007669"/>
    <property type="project" value="TreeGrafter"/>
</dbReference>
<evidence type="ECO:0000313" key="13">
    <source>
        <dbReference type="Proteomes" id="UP000707356"/>
    </source>
</evidence>
<dbReference type="EMBL" id="JAHHHV010000087">
    <property type="protein sequence ID" value="MBW4468327.1"/>
    <property type="molecule type" value="Genomic_DNA"/>
</dbReference>
<dbReference type="SUPFAM" id="SSF52540">
    <property type="entry name" value="P-loop containing nucleoside triphosphate hydrolases"/>
    <property type="match status" value="1"/>
</dbReference>
<organism evidence="12 13">
    <name type="scientific">Pegethrix bostrychoides GSE-TBD4-15B</name>
    <dbReference type="NCBI Taxonomy" id="2839662"/>
    <lineage>
        <taxon>Bacteria</taxon>
        <taxon>Bacillati</taxon>
        <taxon>Cyanobacteriota</taxon>
        <taxon>Cyanophyceae</taxon>
        <taxon>Oculatellales</taxon>
        <taxon>Oculatellaceae</taxon>
        <taxon>Pegethrix</taxon>
    </lineage>
</organism>
<feature type="transmembrane region" description="Helical" evidence="9">
    <location>
        <begin position="160"/>
        <end position="182"/>
    </location>
</feature>
<dbReference type="AlphaFoldDB" id="A0A951PFD3"/>
<dbReference type="SUPFAM" id="SSF90123">
    <property type="entry name" value="ABC transporter transmembrane region"/>
    <property type="match status" value="1"/>
</dbReference>
<feature type="transmembrane region" description="Helical" evidence="9">
    <location>
        <begin position="188"/>
        <end position="206"/>
    </location>
</feature>
<dbReference type="InterPro" id="IPR017871">
    <property type="entry name" value="ABC_transporter-like_CS"/>
</dbReference>
<evidence type="ECO:0000256" key="6">
    <source>
        <dbReference type="ARBA" id="ARBA00022840"/>
    </source>
</evidence>
<dbReference type="InterPro" id="IPR036640">
    <property type="entry name" value="ABC1_TM_sf"/>
</dbReference>
<comment type="subcellular location">
    <subcellularLocation>
        <location evidence="1">Cell membrane</location>
        <topology evidence="1">Multi-pass membrane protein</topology>
    </subcellularLocation>
</comment>
<dbReference type="GO" id="GO:0005524">
    <property type="term" value="F:ATP binding"/>
    <property type="evidence" value="ECO:0007669"/>
    <property type="project" value="UniProtKB-KW"/>
</dbReference>
<sequence length="629" mass="69020">MKHTASIKETLPGMGRILKRFAPQIQKQRLLLTISLLGLLAETLLRLLEPWPLKIIFDHILLPGVDQPAFTLPLLGIVSPILLLTLLTLGSIGLAILRGAAAYSSTAGMAVAASHVMAEVRSDLYSHLQRLSMSFHNQAKTGDLIARVTQDITRLREVTVMALLPLLASSLTLVGMVGVMFWLHWEMAVIAIAIFPLFVISITRTSRRIREVVRRQRQQEGAMAATAAEAMGAIKIVQALSLQNLLEDTFFRHNRKSLQDDASAQKLSAGMERTMEVLVTVAVALVLWKGVQLVLQGSLTPGDLLIFITYLKTAFKPIRQLAKYTGQIAKATASGERVIDVLDTIPDIQDTRGALEAPPFSGAVQFENVSFAYDTETQAGGRLHQVSFAVQPGQRVALVGPSGSGKSTLVSLLLRFYDPIEGRILIDGHDLREYKIDSLRQQISVVLQESILFAATVYENIAYGRLNATRAEIEVAAQLANAHEFILKLPQGYDTILGERGATLSGGQRQRIAIARAAVRKSPIVILDEPTTGLDNRSEQAVSAALNRLTEGCTTFTVSHNLRITEQADRILYVEAGQVLEQGTHLELMSLKGRYARLYQLQANVHSIRDKRSLDHTHLSTGDNHVIAI</sequence>
<reference evidence="12" key="1">
    <citation type="submission" date="2021-05" db="EMBL/GenBank/DDBJ databases">
        <authorList>
            <person name="Pietrasiak N."/>
            <person name="Ward R."/>
            <person name="Stajich J.E."/>
            <person name="Kurbessoian T."/>
        </authorList>
    </citation>
    <scope>NUCLEOTIDE SEQUENCE</scope>
    <source>
        <strain evidence="12">GSE-TBD4-15B</strain>
    </source>
</reference>
<dbReference type="FunFam" id="3.40.50.300:FF:000221">
    <property type="entry name" value="Multidrug ABC transporter ATP-binding protein"/>
    <property type="match status" value="1"/>
</dbReference>
<dbReference type="SMART" id="SM00382">
    <property type="entry name" value="AAA"/>
    <property type="match status" value="1"/>
</dbReference>
<dbReference type="Gene3D" id="1.20.1560.10">
    <property type="entry name" value="ABC transporter type 1, transmembrane domain"/>
    <property type="match status" value="1"/>
</dbReference>
<keyword evidence="5" id="KW-0547">Nucleotide-binding</keyword>
<evidence type="ECO:0000256" key="8">
    <source>
        <dbReference type="ARBA" id="ARBA00023136"/>
    </source>
</evidence>
<evidence type="ECO:0000256" key="1">
    <source>
        <dbReference type="ARBA" id="ARBA00004651"/>
    </source>
</evidence>
<feature type="domain" description="ABC transmembrane type-1" evidence="11">
    <location>
        <begin position="34"/>
        <end position="330"/>
    </location>
</feature>
<feature type="transmembrane region" description="Helical" evidence="9">
    <location>
        <begin position="70"/>
        <end position="97"/>
    </location>
</feature>
<gene>
    <name evidence="12" type="ORF">KME07_23105</name>
</gene>
<evidence type="ECO:0000256" key="3">
    <source>
        <dbReference type="ARBA" id="ARBA00022475"/>
    </source>
</evidence>
<dbReference type="PANTHER" id="PTHR43394:SF1">
    <property type="entry name" value="ATP-BINDING CASSETTE SUB-FAMILY B MEMBER 10, MITOCHONDRIAL"/>
    <property type="match status" value="1"/>
</dbReference>
<keyword evidence="3" id="KW-1003">Cell membrane</keyword>
<dbReference type="CDD" id="cd18564">
    <property type="entry name" value="ABC_6TM_exporter_like"/>
    <property type="match status" value="1"/>
</dbReference>
<keyword evidence="2" id="KW-0813">Transport</keyword>
<name>A0A951PFD3_9CYAN</name>
<keyword evidence="8 9" id="KW-0472">Membrane</keyword>
<feature type="transmembrane region" description="Helical" evidence="9">
    <location>
        <begin position="275"/>
        <end position="295"/>
    </location>
</feature>
<evidence type="ECO:0000256" key="9">
    <source>
        <dbReference type="SAM" id="Phobius"/>
    </source>
</evidence>
<dbReference type="PROSITE" id="PS00211">
    <property type="entry name" value="ABC_TRANSPORTER_1"/>
    <property type="match status" value="1"/>
</dbReference>
<evidence type="ECO:0000259" key="10">
    <source>
        <dbReference type="PROSITE" id="PS50893"/>
    </source>
</evidence>
<accession>A0A951PFD3</accession>
<evidence type="ECO:0000313" key="12">
    <source>
        <dbReference type="EMBL" id="MBW4468327.1"/>
    </source>
</evidence>
<dbReference type="Proteomes" id="UP000707356">
    <property type="component" value="Unassembled WGS sequence"/>
</dbReference>
<comment type="caution">
    <text evidence="12">The sequence shown here is derived from an EMBL/GenBank/DDBJ whole genome shotgun (WGS) entry which is preliminary data.</text>
</comment>
<dbReference type="InterPro" id="IPR003439">
    <property type="entry name" value="ABC_transporter-like_ATP-bd"/>
</dbReference>
<dbReference type="Pfam" id="PF00005">
    <property type="entry name" value="ABC_tran"/>
    <property type="match status" value="1"/>
</dbReference>
<dbReference type="InterPro" id="IPR027417">
    <property type="entry name" value="P-loop_NTPase"/>
</dbReference>
<keyword evidence="7 9" id="KW-1133">Transmembrane helix</keyword>
<dbReference type="InterPro" id="IPR003593">
    <property type="entry name" value="AAA+_ATPase"/>
</dbReference>
<dbReference type="Pfam" id="PF00664">
    <property type="entry name" value="ABC_membrane"/>
    <property type="match status" value="1"/>
</dbReference>
<evidence type="ECO:0000259" key="11">
    <source>
        <dbReference type="PROSITE" id="PS50929"/>
    </source>
</evidence>
<dbReference type="PROSITE" id="PS50929">
    <property type="entry name" value="ABC_TM1F"/>
    <property type="match status" value="1"/>
</dbReference>
<evidence type="ECO:0000256" key="2">
    <source>
        <dbReference type="ARBA" id="ARBA00022448"/>
    </source>
</evidence>
<proteinExistence type="predicted"/>
<dbReference type="PROSITE" id="PS50893">
    <property type="entry name" value="ABC_TRANSPORTER_2"/>
    <property type="match status" value="1"/>
</dbReference>
<dbReference type="InterPro" id="IPR039421">
    <property type="entry name" value="Type_1_exporter"/>
</dbReference>
<keyword evidence="6 12" id="KW-0067">ATP-binding</keyword>
<evidence type="ECO:0000256" key="4">
    <source>
        <dbReference type="ARBA" id="ARBA00022692"/>
    </source>
</evidence>
<reference evidence="12" key="2">
    <citation type="journal article" date="2022" name="Microbiol. Resour. Announc.">
        <title>Metagenome Sequencing to Explore Phylogenomics of Terrestrial Cyanobacteria.</title>
        <authorList>
            <person name="Ward R.D."/>
            <person name="Stajich J.E."/>
            <person name="Johansen J.R."/>
            <person name="Huntemann M."/>
            <person name="Clum A."/>
            <person name="Foster B."/>
            <person name="Foster B."/>
            <person name="Roux S."/>
            <person name="Palaniappan K."/>
            <person name="Varghese N."/>
            <person name="Mukherjee S."/>
            <person name="Reddy T.B.K."/>
            <person name="Daum C."/>
            <person name="Copeland A."/>
            <person name="Chen I.A."/>
            <person name="Ivanova N.N."/>
            <person name="Kyrpides N.C."/>
            <person name="Shapiro N."/>
            <person name="Eloe-Fadrosh E.A."/>
            <person name="Pietrasiak N."/>
        </authorList>
    </citation>
    <scope>NUCLEOTIDE SEQUENCE</scope>
    <source>
        <strain evidence="12">GSE-TBD4-15B</strain>
    </source>
</reference>
<evidence type="ECO:0000256" key="7">
    <source>
        <dbReference type="ARBA" id="ARBA00022989"/>
    </source>
</evidence>
<dbReference type="GO" id="GO:0016887">
    <property type="term" value="F:ATP hydrolysis activity"/>
    <property type="evidence" value="ECO:0007669"/>
    <property type="project" value="InterPro"/>
</dbReference>
<dbReference type="Gene3D" id="3.40.50.300">
    <property type="entry name" value="P-loop containing nucleotide triphosphate hydrolases"/>
    <property type="match status" value="1"/>
</dbReference>
<dbReference type="PANTHER" id="PTHR43394">
    <property type="entry name" value="ATP-DEPENDENT PERMEASE MDL1, MITOCHONDRIAL"/>
    <property type="match status" value="1"/>
</dbReference>
<protein>
    <submittedName>
        <fullName evidence="12">ABC transporter ATP-binding protein/permease</fullName>
    </submittedName>
</protein>